<dbReference type="PROSITE" id="PS50043">
    <property type="entry name" value="HTH_LUXR_2"/>
    <property type="match status" value="1"/>
</dbReference>
<protein>
    <recommendedName>
        <fullName evidence="10">DNA-binding response regulator</fullName>
    </recommendedName>
</protein>
<evidence type="ECO:0000256" key="4">
    <source>
        <dbReference type="ARBA" id="ARBA00023163"/>
    </source>
</evidence>
<dbReference type="SUPFAM" id="SSF52172">
    <property type="entry name" value="CheY-like"/>
    <property type="match status" value="1"/>
</dbReference>
<proteinExistence type="predicted"/>
<keyword evidence="3" id="KW-0238">DNA-binding</keyword>
<keyword evidence="9" id="KW-1185">Reference proteome</keyword>
<dbReference type="InterPro" id="IPR016032">
    <property type="entry name" value="Sig_transdc_resp-reg_C-effctor"/>
</dbReference>
<dbReference type="CDD" id="cd06170">
    <property type="entry name" value="LuxR_C_like"/>
    <property type="match status" value="1"/>
</dbReference>
<dbReference type="InterPro" id="IPR011006">
    <property type="entry name" value="CheY-like_superfamily"/>
</dbReference>
<dbReference type="PROSITE" id="PS50110">
    <property type="entry name" value="RESPONSE_REGULATORY"/>
    <property type="match status" value="1"/>
</dbReference>
<reference evidence="8" key="1">
    <citation type="submission" date="2017-08" db="EMBL/GenBank/DDBJ databases">
        <title>Genomes of multiple Clavibacter strains from different subspecies.</title>
        <authorList>
            <person name="Yuan X.-K."/>
            <person name="Li X.-S."/>
            <person name="Nie J."/>
            <person name="De Boer S.H."/>
        </authorList>
    </citation>
    <scope>NUCLEOTIDE SEQUENCE [LARGE SCALE GENOMIC DNA]</scope>
    <source>
        <strain evidence="8">ATCC 33566</strain>
    </source>
</reference>
<evidence type="ECO:0000313" key="8">
    <source>
        <dbReference type="EMBL" id="OQJ62367.1"/>
    </source>
</evidence>
<dbReference type="GO" id="GO:0003677">
    <property type="term" value="F:DNA binding"/>
    <property type="evidence" value="ECO:0007669"/>
    <property type="project" value="UniProtKB-KW"/>
</dbReference>
<dbReference type="Pfam" id="PF00072">
    <property type="entry name" value="Response_reg"/>
    <property type="match status" value="1"/>
</dbReference>
<comment type="caution">
    <text evidence="8">The sequence shown here is derived from an EMBL/GenBank/DDBJ whole genome shotgun (WGS) entry which is preliminary data.</text>
</comment>
<dbReference type="InterPro" id="IPR000792">
    <property type="entry name" value="Tscrpt_reg_LuxR_C"/>
</dbReference>
<evidence type="ECO:0008006" key="10">
    <source>
        <dbReference type="Google" id="ProtNLM"/>
    </source>
</evidence>
<dbReference type="Pfam" id="PF00196">
    <property type="entry name" value="GerE"/>
    <property type="match status" value="1"/>
</dbReference>
<dbReference type="SMART" id="SM00448">
    <property type="entry name" value="REC"/>
    <property type="match status" value="1"/>
</dbReference>
<dbReference type="OrthoDB" id="9808843at2"/>
<evidence type="ECO:0000256" key="2">
    <source>
        <dbReference type="ARBA" id="ARBA00023015"/>
    </source>
</evidence>
<accession>A0A225C608</accession>
<evidence type="ECO:0000256" key="5">
    <source>
        <dbReference type="PROSITE-ProRule" id="PRU00169"/>
    </source>
</evidence>
<dbReference type="Proteomes" id="UP000215316">
    <property type="component" value="Unassembled WGS sequence"/>
</dbReference>
<dbReference type="InterPro" id="IPR039420">
    <property type="entry name" value="WalR-like"/>
</dbReference>
<dbReference type="PROSITE" id="PS00622">
    <property type="entry name" value="HTH_LUXR_1"/>
    <property type="match status" value="1"/>
</dbReference>
<name>A0A225C608_9MICO</name>
<evidence type="ECO:0000313" key="9">
    <source>
        <dbReference type="Proteomes" id="UP000215316"/>
    </source>
</evidence>
<evidence type="ECO:0000259" key="6">
    <source>
        <dbReference type="PROSITE" id="PS50043"/>
    </source>
</evidence>
<gene>
    <name evidence="8" type="ORF">B5P24_04770</name>
</gene>
<evidence type="ECO:0000259" key="7">
    <source>
        <dbReference type="PROSITE" id="PS50110"/>
    </source>
</evidence>
<feature type="modified residue" description="4-aspartylphosphate" evidence="5">
    <location>
        <position position="56"/>
    </location>
</feature>
<dbReference type="Gene3D" id="3.40.50.2300">
    <property type="match status" value="1"/>
</dbReference>
<dbReference type="SUPFAM" id="SSF46894">
    <property type="entry name" value="C-terminal effector domain of the bipartite response regulators"/>
    <property type="match status" value="1"/>
</dbReference>
<keyword evidence="4" id="KW-0804">Transcription</keyword>
<dbReference type="InterPro" id="IPR001789">
    <property type="entry name" value="Sig_transdc_resp-reg_receiver"/>
</dbReference>
<evidence type="ECO:0000256" key="3">
    <source>
        <dbReference type="ARBA" id="ARBA00023125"/>
    </source>
</evidence>
<dbReference type="CDD" id="cd17535">
    <property type="entry name" value="REC_NarL-like"/>
    <property type="match status" value="1"/>
</dbReference>
<dbReference type="PANTHER" id="PTHR43214:SF24">
    <property type="entry name" value="TRANSCRIPTIONAL REGULATORY PROTEIN NARL-RELATED"/>
    <property type="match status" value="1"/>
</dbReference>
<dbReference type="AlphaFoldDB" id="A0A225C608"/>
<dbReference type="GO" id="GO:0000160">
    <property type="term" value="P:phosphorelay signal transduction system"/>
    <property type="evidence" value="ECO:0007669"/>
    <property type="project" value="InterPro"/>
</dbReference>
<dbReference type="PRINTS" id="PR00038">
    <property type="entry name" value="HTHLUXR"/>
</dbReference>
<evidence type="ECO:0000256" key="1">
    <source>
        <dbReference type="ARBA" id="ARBA00022553"/>
    </source>
</evidence>
<feature type="domain" description="HTH luxR-type" evidence="6">
    <location>
        <begin position="149"/>
        <end position="214"/>
    </location>
</feature>
<dbReference type="RefSeq" id="WP_094126851.1">
    <property type="nucleotide sequence ID" value="NZ_CP040788.1"/>
</dbReference>
<feature type="domain" description="Response regulatory" evidence="7">
    <location>
        <begin position="5"/>
        <end position="121"/>
    </location>
</feature>
<dbReference type="InterPro" id="IPR058245">
    <property type="entry name" value="NreC/VraR/RcsB-like_REC"/>
</dbReference>
<dbReference type="GO" id="GO:0006355">
    <property type="term" value="P:regulation of DNA-templated transcription"/>
    <property type="evidence" value="ECO:0007669"/>
    <property type="project" value="InterPro"/>
</dbReference>
<dbReference type="EMBL" id="MZMQ01000001">
    <property type="protein sequence ID" value="OQJ62367.1"/>
    <property type="molecule type" value="Genomic_DNA"/>
</dbReference>
<keyword evidence="1 5" id="KW-0597">Phosphoprotein</keyword>
<dbReference type="PANTHER" id="PTHR43214">
    <property type="entry name" value="TWO-COMPONENT RESPONSE REGULATOR"/>
    <property type="match status" value="1"/>
</dbReference>
<sequence length="230" mass="25062">MDPIRVLIADDEALVRHALRIFVQTDPGMTVVGEANDGVLAVRAAEELRPDVVLMDLQMPRMGGMEATQRITSALPDTRVLAVTTFSSERHVVPALRAGASGYLVKDSEPEDILHAIREVQAGRSVLSPRITRDLILSLRDEPAAALPSTAGHEPLTPREDSIVRLIGRGMSNAEIAGELHLSEPTIKANLSRVMTKWDVRDRVQVLIHAVRNGIVDLTHDEGSAGARER</sequence>
<keyword evidence="2" id="KW-0805">Transcription regulation</keyword>
<dbReference type="SMART" id="SM00421">
    <property type="entry name" value="HTH_LUXR"/>
    <property type="match status" value="1"/>
</dbReference>
<organism evidence="8 9">
    <name type="scientific">Clavibacter tessellarius</name>
    <dbReference type="NCBI Taxonomy" id="31965"/>
    <lineage>
        <taxon>Bacteria</taxon>
        <taxon>Bacillati</taxon>
        <taxon>Actinomycetota</taxon>
        <taxon>Actinomycetes</taxon>
        <taxon>Micrococcales</taxon>
        <taxon>Microbacteriaceae</taxon>
        <taxon>Clavibacter</taxon>
    </lineage>
</organism>